<name>A0A371CWT0_9APHY</name>
<feature type="region of interest" description="Disordered" evidence="1">
    <location>
        <begin position="355"/>
        <end position="454"/>
    </location>
</feature>
<dbReference type="Proteomes" id="UP000256964">
    <property type="component" value="Unassembled WGS sequence"/>
</dbReference>
<evidence type="ECO:0000313" key="3">
    <source>
        <dbReference type="Proteomes" id="UP000256964"/>
    </source>
</evidence>
<keyword evidence="3" id="KW-1185">Reference proteome</keyword>
<feature type="region of interest" description="Disordered" evidence="1">
    <location>
        <begin position="272"/>
        <end position="342"/>
    </location>
</feature>
<feature type="compositionally biased region" description="Polar residues" evidence="1">
    <location>
        <begin position="319"/>
        <end position="337"/>
    </location>
</feature>
<accession>A0A371CWT0</accession>
<dbReference type="AlphaFoldDB" id="A0A371CWT0"/>
<feature type="compositionally biased region" description="Low complexity" evidence="1">
    <location>
        <begin position="355"/>
        <end position="369"/>
    </location>
</feature>
<organism evidence="2 3">
    <name type="scientific">Lentinus brumalis</name>
    <dbReference type="NCBI Taxonomy" id="2498619"/>
    <lineage>
        <taxon>Eukaryota</taxon>
        <taxon>Fungi</taxon>
        <taxon>Dikarya</taxon>
        <taxon>Basidiomycota</taxon>
        <taxon>Agaricomycotina</taxon>
        <taxon>Agaricomycetes</taxon>
        <taxon>Polyporales</taxon>
        <taxon>Polyporaceae</taxon>
        <taxon>Lentinus</taxon>
    </lineage>
</organism>
<evidence type="ECO:0000313" key="2">
    <source>
        <dbReference type="EMBL" id="RDX44739.1"/>
    </source>
</evidence>
<feature type="region of interest" description="Disordered" evidence="1">
    <location>
        <begin position="100"/>
        <end position="154"/>
    </location>
</feature>
<feature type="compositionally biased region" description="Low complexity" evidence="1">
    <location>
        <begin position="101"/>
        <end position="145"/>
    </location>
</feature>
<proteinExistence type="predicted"/>
<reference evidence="2 3" key="1">
    <citation type="journal article" date="2018" name="Biotechnol. Biofuels">
        <title>Integrative visual omics of the white-rot fungus Polyporus brumalis exposes the biotechnological potential of its oxidative enzymes for delignifying raw plant biomass.</title>
        <authorList>
            <person name="Miyauchi S."/>
            <person name="Rancon A."/>
            <person name="Drula E."/>
            <person name="Hage H."/>
            <person name="Chaduli D."/>
            <person name="Favel A."/>
            <person name="Grisel S."/>
            <person name="Henrissat B."/>
            <person name="Herpoel-Gimbert I."/>
            <person name="Ruiz-Duenas F.J."/>
            <person name="Chevret D."/>
            <person name="Hainaut M."/>
            <person name="Lin J."/>
            <person name="Wang M."/>
            <person name="Pangilinan J."/>
            <person name="Lipzen A."/>
            <person name="Lesage-Meessen L."/>
            <person name="Navarro D."/>
            <person name="Riley R."/>
            <person name="Grigoriev I.V."/>
            <person name="Zhou S."/>
            <person name="Raouche S."/>
            <person name="Rosso M.N."/>
        </authorList>
    </citation>
    <scope>NUCLEOTIDE SEQUENCE [LARGE SCALE GENOMIC DNA]</scope>
    <source>
        <strain evidence="2 3">BRFM 1820</strain>
    </source>
</reference>
<protein>
    <submittedName>
        <fullName evidence="2">Uncharacterized protein</fullName>
    </submittedName>
</protein>
<dbReference type="EMBL" id="KZ857446">
    <property type="protein sequence ID" value="RDX44739.1"/>
    <property type="molecule type" value="Genomic_DNA"/>
</dbReference>
<evidence type="ECO:0000256" key="1">
    <source>
        <dbReference type="SAM" id="MobiDB-lite"/>
    </source>
</evidence>
<gene>
    <name evidence="2" type="ORF">OH76DRAFT_1486882</name>
</gene>
<sequence length="632" mass="69013">MHAPRRAVASVCHFALPPPASHLFATSVDDTYDLCRYFSPSYKSIDKSDLSEPEDTIREEQVRVLSRLPLTELSHKALHGGGRKAQQPLCMAQSVTTRAGTTFSHPLPSPSTSSPSSSASSTALNSPLPSSPAQLSTSSYSSTSTYHAHGPAAGEPLDEKQMALLESLKRSITLVIWFKANTRPLRLRLEIDTFPYLRLSELELIVSSLRLSPQTFIDVYNPQARTWEQEQLCAVRTVSSGQRVLYRTRQSLIDGFEDDQCPGIEAELSLQDTSNIGDTALPQAPTPIYSKKRSAEGNLRPPLPKHRRSSSSHSFVSSQTATSLPSQVSGSPPSYTDSPEHYDAAYLSPMSAISPSLSSQPLYSPPTSTEGLPQDYSYLPDTPVSPGPPQTISSESSLALAVSEPHSSPPSLQSRLPRASYASNPARPFPSTATPSVNRTSPPPSPRPRTSGNSSKAWPYGMYVCDMVDGFQRMDALMPSLKQAEAFSKVFKATYKKSTVCNHRKAWHDAPRQLVEEWANLGRDDRALWNEFIRMLEGKQPKHVNAKHAHIQAAATTQALGSPQGGVISLGGPSPLPISVPVRGVAGGRVAEEPMGSLRPPEEGQYLGEWLSWFYDISRAEVAPYTRMNVFY</sequence>
<feature type="compositionally biased region" description="Low complexity" evidence="1">
    <location>
        <begin position="393"/>
        <end position="418"/>
    </location>
</feature>
<dbReference type="OrthoDB" id="128308at2759"/>